<reference evidence="1 2" key="1">
    <citation type="submission" date="2020-09" db="EMBL/GenBank/DDBJ databases">
        <title>Bombella mellium and Bombella favum sp. nov., two novel species isolated from honey of Apis mellifera.</title>
        <authorList>
            <person name="Hilgarth M."/>
            <person name="Redwitz J."/>
            <person name="Ehrmann M.A."/>
            <person name="Vogel R.F."/>
            <person name="Jakob F."/>
        </authorList>
    </citation>
    <scope>NUCLEOTIDE SEQUENCE [LARGE SCALE GENOMIC DNA]</scope>
    <source>
        <strain evidence="1 2">MRM1</strain>
    </source>
</reference>
<name>A0ABR9MST3_9PROT</name>
<dbReference type="Proteomes" id="UP000599085">
    <property type="component" value="Unassembled WGS sequence"/>
</dbReference>
<evidence type="ECO:0000313" key="2">
    <source>
        <dbReference type="Proteomes" id="UP000599085"/>
    </source>
</evidence>
<dbReference type="EMBL" id="JADAQV010000005">
    <property type="protein sequence ID" value="MBE1724574.1"/>
    <property type="molecule type" value="Genomic_DNA"/>
</dbReference>
<protein>
    <submittedName>
        <fullName evidence="1">Uncharacterized protein</fullName>
    </submittedName>
</protein>
<evidence type="ECO:0000313" key="1">
    <source>
        <dbReference type="EMBL" id="MBE1724574.1"/>
    </source>
</evidence>
<accession>A0ABR9MST3</accession>
<gene>
    <name evidence="1" type="ORF">IGM82_09190</name>
</gene>
<keyword evidence="2" id="KW-1185">Reference proteome</keyword>
<dbReference type="RefSeq" id="WP_192848791.1">
    <property type="nucleotide sequence ID" value="NZ_JADAQV010000005.1"/>
</dbReference>
<comment type="caution">
    <text evidence="1">The sequence shown here is derived from an EMBL/GenBank/DDBJ whole genome shotgun (WGS) entry which is preliminary data.</text>
</comment>
<sequence length="94" mass="9946">MGLAIYPSSKWMERGLPGAGVRGHCIPAMLAGFTGIVGRGPVGPLVALEGPAVLVDMDETLAGFRLWDAVLSRSMFRGMPVGLCRETGRESRTS</sequence>
<organism evidence="1 2">
    <name type="scientific">Bombella apis</name>
    <dbReference type="NCBI Taxonomy" id="1785988"/>
    <lineage>
        <taxon>Bacteria</taxon>
        <taxon>Pseudomonadati</taxon>
        <taxon>Pseudomonadota</taxon>
        <taxon>Alphaproteobacteria</taxon>
        <taxon>Acetobacterales</taxon>
        <taxon>Acetobacteraceae</taxon>
        <taxon>Bombella</taxon>
    </lineage>
</organism>
<proteinExistence type="predicted"/>